<organism evidence="1 2">
    <name type="scientific">Gossypium australe</name>
    <dbReference type="NCBI Taxonomy" id="47621"/>
    <lineage>
        <taxon>Eukaryota</taxon>
        <taxon>Viridiplantae</taxon>
        <taxon>Streptophyta</taxon>
        <taxon>Embryophyta</taxon>
        <taxon>Tracheophyta</taxon>
        <taxon>Spermatophyta</taxon>
        <taxon>Magnoliopsida</taxon>
        <taxon>eudicotyledons</taxon>
        <taxon>Gunneridae</taxon>
        <taxon>Pentapetalae</taxon>
        <taxon>rosids</taxon>
        <taxon>malvids</taxon>
        <taxon>Malvales</taxon>
        <taxon>Malvaceae</taxon>
        <taxon>Malvoideae</taxon>
        <taxon>Gossypium</taxon>
    </lineage>
</organism>
<protein>
    <submittedName>
        <fullName evidence="1">Protein sip5-like isoform X1</fullName>
    </submittedName>
</protein>
<sequence>MNKKKEQIRPLNSLPPIPFQVSRYGHVSGRITLANSAVKVGLGLMGHDFR</sequence>
<reference evidence="1" key="1">
    <citation type="submission" date="2019-08" db="EMBL/GenBank/DDBJ databases">
        <authorList>
            <person name="Liu F."/>
        </authorList>
    </citation>
    <scope>NUCLEOTIDE SEQUENCE [LARGE SCALE GENOMIC DNA]</scope>
    <source>
        <strain evidence="1">PA1801</strain>
        <tissue evidence="1">Leaf</tissue>
    </source>
</reference>
<comment type="caution">
    <text evidence="1">The sequence shown here is derived from an EMBL/GenBank/DDBJ whole genome shotgun (WGS) entry which is preliminary data.</text>
</comment>
<dbReference type="AlphaFoldDB" id="A0A5B6WYW5"/>
<gene>
    <name evidence="1" type="ORF">EPI10_030521</name>
</gene>
<dbReference type="EMBL" id="SMMG02000001">
    <property type="protein sequence ID" value="KAA3486633.1"/>
    <property type="molecule type" value="Genomic_DNA"/>
</dbReference>
<accession>A0A5B6WYW5</accession>
<evidence type="ECO:0000313" key="1">
    <source>
        <dbReference type="EMBL" id="KAA3486633.1"/>
    </source>
</evidence>
<dbReference type="OrthoDB" id="21471at2759"/>
<dbReference type="Proteomes" id="UP000325315">
    <property type="component" value="Unassembled WGS sequence"/>
</dbReference>
<name>A0A5B6WYW5_9ROSI</name>
<keyword evidence="2" id="KW-1185">Reference proteome</keyword>
<proteinExistence type="predicted"/>
<evidence type="ECO:0000313" key="2">
    <source>
        <dbReference type="Proteomes" id="UP000325315"/>
    </source>
</evidence>